<keyword evidence="9" id="KW-1185">Reference proteome</keyword>
<dbReference type="SUPFAM" id="SSF103473">
    <property type="entry name" value="MFS general substrate transporter"/>
    <property type="match status" value="1"/>
</dbReference>
<accession>B6QUI8</accession>
<dbReference type="Pfam" id="PF07690">
    <property type="entry name" value="MFS_1"/>
    <property type="match status" value="1"/>
</dbReference>
<dbReference type="EMBL" id="DS995906">
    <property type="protein sequence ID" value="EEA18646.1"/>
    <property type="molecule type" value="Genomic_DNA"/>
</dbReference>
<keyword evidence="5 6" id="KW-0472">Membrane</keyword>
<dbReference type="Proteomes" id="UP000001294">
    <property type="component" value="Unassembled WGS sequence"/>
</dbReference>
<organism evidence="8 9">
    <name type="scientific">Talaromyces marneffei (strain ATCC 18224 / CBS 334.59 / QM 7333)</name>
    <name type="common">Penicillium marneffei</name>
    <dbReference type="NCBI Taxonomy" id="441960"/>
    <lineage>
        <taxon>Eukaryota</taxon>
        <taxon>Fungi</taxon>
        <taxon>Dikarya</taxon>
        <taxon>Ascomycota</taxon>
        <taxon>Pezizomycotina</taxon>
        <taxon>Eurotiomycetes</taxon>
        <taxon>Eurotiomycetidae</taxon>
        <taxon>Eurotiales</taxon>
        <taxon>Trichocomaceae</taxon>
        <taxon>Talaromyces</taxon>
        <taxon>Talaromyces sect. Talaromyces</taxon>
    </lineage>
</organism>
<dbReference type="VEuPathDB" id="FungiDB:PMAA_009320"/>
<dbReference type="InterPro" id="IPR020846">
    <property type="entry name" value="MFS_dom"/>
</dbReference>
<feature type="transmembrane region" description="Helical" evidence="6">
    <location>
        <begin position="224"/>
        <end position="241"/>
    </location>
</feature>
<dbReference type="HOGENOM" id="CLU_008455_1_2_1"/>
<dbReference type="CDD" id="cd17323">
    <property type="entry name" value="MFS_Tpo1_MDR_like"/>
    <property type="match status" value="1"/>
</dbReference>
<feature type="domain" description="Major facilitator superfamily (MFS) profile" evidence="7">
    <location>
        <begin position="66"/>
        <end position="506"/>
    </location>
</feature>
<evidence type="ECO:0000256" key="4">
    <source>
        <dbReference type="ARBA" id="ARBA00022989"/>
    </source>
</evidence>
<dbReference type="FunFam" id="1.20.1250.20:FF:000011">
    <property type="entry name" value="MFS multidrug transporter, putative"/>
    <property type="match status" value="1"/>
</dbReference>
<dbReference type="PROSITE" id="PS50850">
    <property type="entry name" value="MFS"/>
    <property type="match status" value="1"/>
</dbReference>
<comment type="similarity">
    <text evidence="2">Belongs to the major facilitator superfamily.</text>
</comment>
<keyword evidence="4 6" id="KW-1133">Transmembrane helix</keyword>
<feature type="transmembrane region" description="Helical" evidence="6">
    <location>
        <begin position="447"/>
        <end position="470"/>
    </location>
</feature>
<feature type="transmembrane region" description="Helical" evidence="6">
    <location>
        <begin position="296"/>
        <end position="313"/>
    </location>
</feature>
<evidence type="ECO:0000313" key="9">
    <source>
        <dbReference type="Proteomes" id="UP000001294"/>
    </source>
</evidence>
<feature type="transmembrane region" description="Helical" evidence="6">
    <location>
        <begin position="389"/>
        <end position="408"/>
    </location>
</feature>
<protein>
    <recommendedName>
        <fullName evidence="7">Major facilitator superfamily (MFS) profile domain-containing protein</fullName>
    </recommendedName>
</protein>
<name>B6QUI8_TALMQ</name>
<evidence type="ECO:0000256" key="3">
    <source>
        <dbReference type="ARBA" id="ARBA00022692"/>
    </source>
</evidence>
<keyword evidence="3 6" id="KW-0812">Transmembrane</keyword>
<dbReference type="Gene3D" id="1.20.1250.20">
    <property type="entry name" value="MFS general substrate transporter like domains"/>
    <property type="match status" value="1"/>
</dbReference>
<dbReference type="OrthoDB" id="5296287at2759"/>
<dbReference type="InterPro" id="IPR011701">
    <property type="entry name" value="MFS"/>
</dbReference>
<dbReference type="PANTHER" id="PTHR23502:SF68">
    <property type="entry name" value="MULTIDRUG TRANSPORTER, PUTATIVE (AFU_ORTHOLOGUE AFUA_3G01120)-RELATED"/>
    <property type="match status" value="1"/>
</dbReference>
<evidence type="ECO:0000256" key="6">
    <source>
        <dbReference type="SAM" id="Phobius"/>
    </source>
</evidence>
<evidence type="ECO:0000256" key="5">
    <source>
        <dbReference type="ARBA" id="ARBA00023136"/>
    </source>
</evidence>
<comment type="subcellular location">
    <subcellularLocation>
        <location evidence="1">Membrane</location>
        <topology evidence="1">Multi-pass membrane protein</topology>
    </subcellularLocation>
</comment>
<dbReference type="GO" id="GO:0016020">
    <property type="term" value="C:membrane"/>
    <property type="evidence" value="ECO:0007669"/>
    <property type="project" value="UniProtKB-SubCell"/>
</dbReference>
<feature type="transmembrane region" description="Helical" evidence="6">
    <location>
        <begin position="133"/>
        <end position="152"/>
    </location>
</feature>
<dbReference type="PhylomeDB" id="B6QUI8"/>
<feature type="transmembrane region" description="Helical" evidence="6">
    <location>
        <begin position="67"/>
        <end position="88"/>
    </location>
</feature>
<dbReference type="PANTHER" id="PTHR23502">
    <property type="entry name" value="MAJOR FACILITATOR SUPERFAMILY"/>
    <property type="match status" value="1"/>
</dbReference>
<feature type="transmembrane region" description="Helical" evidence="6">
    <location>
        <begin position="100"/>
        <end position="121"/>
    </location>
</feature>
<feature type="transmembrane region" description="Helical" evidence="6">
    <location>
        <begin position="191"/>
        <end position="212"/>
    </location>
</feature>
<dbReference type="GO" id="GO:0022857">
    <property type="term" value="F:transmembrane transporter activity"/>
    <property type="evidence" value="ECO:0007669"/>
    <property type="project" value="InterPro"/>
</dbReference>
<evidence type="ECO:0000313" key="8">
    <source>
        <dbReference type="EMBL" id="EEA18646.1"/>
    </source>
</evidence>
<proteinExistence type="inferred from homology"/>
<dbReference type="AlphaFoldDB" id="B6QUI8"/>
<feature type="transmembrane region" description="Helical" evidence="6">
    <location>
        <begin position="414"/>
        <end position="435"/>
    </location>
</feature>
<feature type="transmembrane region" description="Helical" evidence="6">
    <location>
        <begin position="482"/>
        <end position="502"/>
    </location>
</feature>
<reference evidence="9" key="1">
    <citation type="journal article" date="2015" name="Genome Announc.">
        <title>Genome sequence of the AIDS-associated pathogen Penicillium marneffei (ATCC18224) and its near taxonomic relative Talaromyces stipitatus (ATCC10500).</title>
        <authorList>
            <person name="Nierman W.C."/>
            <person name="Fedorova-Abrams N.D."/>
            <person name="Andrianopoulos A."/>
        </authorList>
    </citation>
    <scope>NUCLEOTIDE SEQUENCE [LARGE SCALE GENOMIC DNA]</scope>
    <source>
        <strain evidence="9">ATCC 18224 / CBS 334.59 / QM 7333</strain>
    </source>
</reference>
<feature type="transmembrane region" description="Helical" evidence="6">
    <location>
        <begin position="325"/>
        <end position="351"/>
    </location>
</feature>
<evidence type="ECO:0000256" key="2">
    <source>
        <dbReference type="ARBA" id="ARBA00008335"/>
    </source>
</evidence>
<evidence type="ECO:0000256" key="1">
    <source>
        <dbReference type="ARBA" id="ARBA00004141"/>
    </source>
</evidence>
<sequence length="517" mass="57009">MAPSSSERTPLLSRIDTTTKNVPIRTSNLPAIDEYDGRQDPNVIWWDQDEDPEHPYNWPHWLSMSNCFLISAMTFLTALASSVIAPAVPQILAEFESANLQVAAFVVSVYILGFAAGPLVIAPLSELYGRVPVYHVCNLGFTIFSAACALSPSIRALIIFRFFSGLFGSCPATIGSGSITDLIPQERRASVVAAYSVGALFAPIVGPMAGGFVAYELDWRWDCWLLAISGAIISIVMLFVLKETYHTVILERKVKRLRKQTGNQLLRSKLDTGLSSGAYFWRNIIRPVKMLTRSPIIIITSLFIAITYGYMYLLFTSFTEVFQRYYGFTTSNVGVCFLGLGLGSFIGVAIFSATSDKMIKRKAADDDDTDADMMMATPKQAIIKPEYRLPPLPFAVLCLPVGLLIYGWTAEWGLHWIIPIIGTVLIGIGQLLLYMVLQMYLIDSFTIYAASAVAAITAVRSIAGGLLPLFGLSIYDKFGVGWGNTLLAFVCLPLVLVSVLLIRYGQTLREKYEIKDL</sequence>
<evidence type="ECO:0000259" key="7">
    <source>
        <dbReference type="PROSITE" id="PS50850"/>
    </source>
</evidence>
<gene>
    <name evidence="8" type="ORF">PMAA_009320</name>
</gene>
<dbReference type="InterPro" id="IPR036259">
    <property type="entry name" value="MFS_trans_sf"/>
</dbReference>
<feature type="transmembrane region" description="Helical" evidence="6">
    <location>
        <begin position="158"/>
        <end position="179"/>
    </location>
</feature>